<name>A0A382LUT8_9ZZZZ</name>
<gene>
    <name evidence="1" type="ORF">METZ01_LOCUS291961</name>
</gene>
<protein>
    <submittedName>
        <fullName evidence="1">Uncharacterized protein</fullName>
    </submittedName>
</protein>
<proteinExistence type="predicted"/>
<reference evidence="1" key="1">
    <citation type="submission" date="2018-05" db="EMBL/GenBank/DDBJ databases">
        <authorList>
            <person name="Lanie J.A."/>
            <person name="Ng W.-L."/>
            <person name="Kazmierczak K.M."/>
            <person name="Andrzejewski T.M."/>
            <person name="Davidsen T.M."/>
            <person name="Wayne K.J."/>
            <person name="Tettelin H."/>
            <person name="Glass J.I."/>
            <person name="Rusch D."/>
            <person name="Podicherti R."/>
            <person name="Tsui H.-C.T."/>
            <person name="Winkler M.E."/>
        </authorList>
    </citation>
    <scope>NUCLEOTIDE SEQUENCE</scope>
</reference>
<dbReference type="EMBL" id="UINC01088669">
    <property type="protein sequence ID" value="SVC39107.1"/>
    <property type="molecule type" value="Genomic_DNA"/>
</dbReference>
<feature type="non-terminal residue" evidence="1">
    <location>
        <position position="36"/>
    </location>
</feature>
<accession>A0A382LUT8</accession>
<organism evidence="1">
    <name type="scientific">marine metagenome</name>
    <dbReference type="NCBI Taxonomy" id="408172"/>
    <lineage>
        <taxon>unclassified sequences</taxon>
        <taxon>metagenomes</taxon>
        <taxon>ecological metagenomes</taxon>
    </lineage>
</organism>
<evidence type="ECO:0000313" key="1">
    <source>
        <dbReference type="EMBL" id="SVC39107.1"/>
    </source>
</evidence>
<dbReference type="AlphaFoldDB" id="A0A382LUT8"/>
<sequence>MVIKKTIKKTSVKKKNALKAKKTKKISLKKSIKTIK</sequence>